<reference evidence="1" key="1">
    <citation type="submission" date="2014-09" db="EMBL/GenBank/DDBJ databases">
        <authorList>
            <person name="Magalhaes I.L.F."/>
            <person name="Oliveira U."/>
            <person name="Santos F.R."/>
            <person name="Vidigal T.H.D.A."/>
            <person name="Brescovit A.D."/>
            <person name="Santos A.J."/>
        </authorList>
    </citation>
    <scope>NUCLEOTIDE SEQUENCE</scope>
    <source>
        <tissue evidence="1">Shoot tissue taken approximately 20 cm above the soil surface</tissue>
    </source>
</reference>
<dbReference type="AlphaFoldDB" id="A0A0A8ZBJ5"/>
<proteinExistence type="predicted"/>
<dbReference type="EMBL" id="GBRH01261101">
    <property type="protein sequence ID" value="JAD36794.1"/>
    <property type="molecule type" value="Transcribed_RNA"/>
</dbReference>
<organism evidence="1">
    <name type="scientific">Arundo donax</name>
    <name type="common">Giant reed</name>
    <name type="synonym">Donax arundinaceus</name>
    <dbReference type="NCBI Taxonomy" id="35708"/>
    <lineage>
        <taxon>Eukaryota</taxon>
        <taxon>Viridiplantae</taxon>
        <taxon>Streptophyta</taxon>
        <taxon>Embryophyta</taxon>
        <taxon>Tracheophyta</taxon>
        <taxon>Spermatophyta</taxon>
        <taxon>Magnoliopsida</taxon>
        <taxon>Liliopsida</taxon>
        <taxon>Poales</taxon>
        <taxon>Poaceae</taxon>
        <taxon>PACMAD clade</taxon>
        <taxon>Arundinoideae</taxon>
        <taxon>Arundineae</taxon>
        <taxon>Arundo</taxon>
    </lineage>
</organism>
<protein>
    <submittedName>
        <fullName evidence="1">Uncharacterized protein</fullName>
    </submittedName>
</protein>
<accession>A0A0A8ZBJ5</accession>
<sequence length="38" mass="4363">MLRIETNLIMCSRIYHTEGCRVLAEHKGNLSKIKGAEF</sequence>
<name>A0A0A8ZBJ5_ARUDO</name>
<reference evidence="1" key="2">
    <citation type="journal article" date="2015" name="Data Brief">
        <title>Shoot transcriptome of the giant reed, Arundo donax.</title>
        <authorList>
            <person name="Barrero R.A."/>
            <person name="Guerrero F.D."/>
            <person name="Moolhuijzen P."/>
            <person name="Goolsby J.A."/>
            <person name="Tidwell J."/>
            <person name="Bellgard S.E."/>
            <person name="Bellgard M.I."/>
        </authorList>
    </citation>
    <scope>NUCLEOTIDE SEQUENCE</scope>
    <source>
        <tissue evidence="1">Shoot tissue taken approximately 20 cm above the soil surface</tissue>
    </source>
</reference>
<evidence type="ECO:0000313" key="1">
    <source>
        <dbReference type="EMBL" id="JAD36794.1"/>
    </source>
</evidence>